<dbReference type="PANTHER" id="PTHR16631">
    <property type="entry name" value="GLUCAN 1,3-BETA-GLUCOSIDASE"/>
    <property type="match status" value="1"/>
</dbReference>
<evidence type="ECO:0000256" key="1">
    <source>
        <dbReference type="ARBA" id="ARBA00000382"/>
    </source>
</evidence>
<keyword evidence="7" id="KW-0134">Cell wall</keyword>
<evidence type="ECO:0000256" key="16">
    <source>
        <dbReference type="ARBA" id="ARBA00037649"/>
    </source>
</evidence>
<dbReference type="Gene3D" id="3.20.20.80">
    <property type="entry name" value="Glycosidases"/>
    <property type="match status" value="1"/>
</dbReference>
<comment type="function">
    <text evidence="16">Glucanases play a role in cell expansion during growth, in cell-cell fusion during mating, and in spore release during sporulation. This enzyme may be involved in beta-glucan degradation. Active on laminarin and lichenan.</text>
</comment>
<evidence type="ECO:0000256" key="19">
    <source>
        <dbReference type="RuleBase" id="RU004335"/>
    </source>
</evidence>
<keyword evidence="11" id="KW-0472">Membrane</keyword>
<keyword evidence="12" id="KW-0325">Glycoprotein</keyword>
<proteinExistence type="inferred from homology"/>
<sequence>MKVSAKIVFCLLSYVSFLVNAQNINYFGVAYSPYVKSDGSNWNTYSLEDIKKMMRIMLTYHNAISSYSMGVDQWNVNGPWDKANSNCLIARAAAQVNRDYNSVVLSVSVGVFQNDNPNMQQKEIDNAFLAAEDANRIRGGTVWGLVFTNEHVVDWNSGQKVLNMIRNNKARAQRMGLKVGTRIHICQQIWNGENRQILIEIAKASDYIMCNLYPGPNSDNADAAVKGISDAYYSSRDGFWQHNRNLEVMIGETGWASGGETFFNPPHLNTVTHQKNFWNAMKNWANSNRVKVHMFEAFDEPWKPGSGEKQFGWWKRAPDNSNYYIEKSTGRRFD</sequence>
<accession>A0ABP1PQU3</accession>
<evidence type="ECO:0000256" key="2">
    <source>
        <dbReference type="ARBA" id="ARBA00004191"/>
    </source>
</evidence>
<evidence type="ECO:0000256" key="10">
    <source>
        <dbReference type="ARBA" id="ARBA00022801"/>
    </source>
</evidence>
<evidence type="ECO:0000256" key="3">
    <source>
        <dbReference type="ARBA" id="ARBA00004236"/>
    </source>
</evidence>
<protein>
    <recommendedName>
        <fullName evidence="5">glucan endo-1,3-beta-D-glucosidase</fullName>
        <ecNumber evidence="5">3.2.1.39</ecNumber>
    </recommendedName>
    <alternativeName>
        <fullName evidence="18">Endo-1,3-beta-glucanase btgC</fullName>
    </alternativeName>
    <alternativeName>
        <fullName evidence="17">Laminarinase btgC</fullName>
    </alternativeName>
</protein>
<dbReference type="InterPro" id="IPR050732">
    <property type="entry name" value="Beta-glucan_modifiers"/>
</dbReference>
<dbReference type="InterPro" id="IPR017853">
    <property type="entry name" value="GH"/>
</dbReference>
<feature type="signal peptide" evidence="20">
    <location>
        <begin position="1"/>
        <end position="21"/>
    </location>
</feature>
<keyword evidence="10" id="KW-0378">Hydrolase</keyword>
<keyword evidence="13" id="KW-0119">Carbohydrate metabolism</keyword>
<dbReference type="PANTHER" id="PTHR16631:SF17">
    <property type="entry name" value="GLUCAN ENDO-1,3-BETA-GLUCOSIDASE BTGC"/>
    <property type="match status" value="1"/>
</dbReference>
<dbReference type="EC" id="3.2.1.39" evidence="5"/>
<keyword evidence="22" id="KW-1185">Reference proteome</keyword>
<evidence type="ECO:0000256" key="7">
    <source>
        <dbReference type="ARBA" id="ARBA00022512"/>
    </source>
</evidence>
<keyword evidence="8" id="KW-0964">Secreted</keyword>
<evidence type="ECO:0000256" key="18">
    <source>
        <dbReference type="ARBA" id="ARBA00043078"/>
    </source>
</evidence>
<comment type="catalytic activity">
    <reaction evidence="1">
        <text>Hydrolysis of (1-&gt;3)-beta-D-glucosidic linkages in (1-&gt;3)-beta-D-glucans.</text>
        <dbReference type="EC" id="3.2.1.39"/>
    </reaction>
</comment>
<evidence type="ECO:0000313" key="21">
    <source>
        <dbReference type="EMBL" id="CAL8073830.1"/>
    </source>
</evidence>
<dbReference type="Pfam" id="PF00332">
    <property type="entry name" value="Glyco_hydro_17"/>
    <property type="match status" value="1"/>
</dbReference>
<keyword evidence="14" id="KW-0961">Cell wall biogenesis/degradation</keyword>
<comment type="subcellular location">
    <subcellularLocation>
        <location evidence="3">Cell membrane</location>
    </subcellularLocation>
    <subcellularLocation>
        <location evidence="2">Secreted</location>
        <location evidence="2">Cell wall</location>
    </subcellularLocation>
</comment>
<dbReference type="EMBL" id="CAXLJM020000007">
    <property type="protein sequence ID" value="CAL8073830.1"/>
    <property type="molecule type" value="Genomic_DNA"/>
</dbReference>
<dbReference type="SUPFAM" id="SSF51445">
    <property type="entry name" value="(Trans)glycosidases"/>
    <property type="match status" value="1"/>
</dbReference>
<dbReference type="InterPro" id="IPR000490">
    <property type="entry name" value="Glyco_hydro_17"/>
</dbReference>
<evidence type="ECO:0000256" key="6">
    <source>
        <dbReference type="ARBA" id="ARBA00022475"/>
    </source>
</evidence>
<evidence type="ECO:0000256" key="15">
    <source>
        <dbReference type="ARBA" id="ARBA00023326"/>
    </source>
</evidence>
<evidence type="ECO:0000256" key="13">
    <source>
        <dbReference type="ARBA" id="ARBA00023277"/>
    </source>
</evidence>
<evidence type="ECO:0000256" key="17">
    <source>
        <dbReference type="ARBA" id="ARBA00042373"/>
    </source>
</evidence>
<evidence type="ECO:0000256" key="8">
    <source>
        <dbReference type="ARBA" id="ARBA00022525"/>
    </source>
</evidence>
<evidence type="ECO:0000256" key="14">
    <source>
        <dbReference type="ARBA" id="ARBA00023316"/>
    </source>
</evidence>
<keyword evidence="15" id="KW-0624">Polysaccharide degradation</keyword>
<evidence type="ECO:0000313" key="22">
    <source>
        <dbReference type="Proteomes" id="UP001642540"/>
    </source>
</evidence>
<keyword evidence="9 20" id="KW-0732">Signal</keyword>
<evidence type="ECO:0000256" key="9">
    <source>
        <dbReference type="ARBA" id="ARBA00022729"/>
    </source>
</evidence>
<evidence type="ECO:0000256" key="5">
    <source>
        <dbReference type="ARBA" id="ARBA00012780"/>
    </source>
</evidence>
<evidence type="ECO:0000256" key="20">
    <source>
        <dbReference type="SAM" id="SignalP"/>
    </source>
</evidence>
<comment type="similarity">
    <text evidence="4 19">Belongs to the glycosyl hydrolase 17 family.</text>
</comment>
<evidence type="ECO:0000256" key="4">
    <source>
        <dbReference type="ARBA" id="ARBA00008773"/>
    </source>
</evidence>
<name>A0ABP1PQU3_9HEXA</name>
<gene>
    <name evidence="21" type="ORF">ODALV1_LOCUS2722</name>
</gene>
<feature type="chain" id="PRO_5046964423" description="glucan endo-1,3-beta-D-glucosidase" evidence="20">
    <location>
        <begin position="22"/>
        <end position="334"/>
    </location>
</feature>
<evidence type="ECO:0000256" key="12">
    <source>
        <dbReference type="ARBA" id="ARBA00023180"/>
    </source>
</evidence>
<comment type="caution">
    <text evidence="21">The sequence shown here is derived from an EMBL/GenBank/DDBJ whole genome shotgun (WGS) entry which is preliminary data.</text>
</comment>
<dbReference type="Proteomes" id="UP001642540">
    <property type="component" value="Unassembled WGS sequence"/>
</dbReference>
<evidence type="ECO:0000256" key="11">
    <source>
        <dbReference type="ARBA" id="ARBA00023136"/>
    </source>
</evidence>
<keyword evidence="6" id="KW-1003">Cell membrane</keyword>
<organism evidence="21 22">
    <name type="scientific">Orchesella dallaii</name>
    <dbReference type="NCBI Taxonomy" id="48710"/>
    <lineage>
        <taxon>Eukaryota</taxon>
        <taxon>Metazoa</taxon>
        <taxon>Ecdysozoa</taxon>
        <taxon>Arthropoda</taxon>
        <taxon>Hexapoda</taxon>
        <taxon>Collembola</taxon>
        <taxon>Entomobryomorpha</taxon>
        <taxon>Entomobryoidea</taxon>
        <taxon>Orchesellidae</taxon>
        <taxon>Orchesellinae</taxon>
        <taxon>Orchesella</taxon>
    </lineage>
</organism>
<reference evidence="21 22" key="1">
    <citation type="submission" date="2024-08" db="EMBL/GenBank/DDBJ databases">
        <authorList>
            <person name="Cucini C."/>
            <person name="Frati F."/>
        </authorList>
    </citation>
    <scope>NUCLEOTIDE SEQUENCE [LARGE SCALE GENOMIC DNA]</scope>
</reference>